<reference evidence="1 2" key="1">
    <citation type="journal article" date="2017" name="Nat. Commun.">
        <title>Genome assembly with in vitro proximity ligation data and whole-genome triplication in lettuce.</title>
        <authorList>
            <person name="Reyes-Chin-Wo S."/>
            <person name="Wang Z."/>
            <person name="Yang X."/>
            <person name="Kozik A."/>
            <person name="Arikit S."/>
            <person name="Song C."/>
            <person name="Xia L."/>
            <person name="Froenicke L."/>
            <person name="Lavelle D.O."/>
            <person name="Truco M.J."/>
            <person name="Xia R."/>
            <person name="Zhu S."/>
            <person name="Xu C."/>
            <person name="Xu H."/>
            <person name="Xu X."/>
            <person name="Cox K."/>
            <person name="Korf I."/>
            <person name="Meyers B.C."/>
            <person name="Michelmore R.W."/>
        </authorList>
    </citation>
    <scope>NUCLEOTIDE SEQUENCE [LARGE SCALE GENOMIC DNA]</scope>
    <source>
        <strain evidence="2">cv. Salinas</strain>
        <tissue evidence="1">Seedlings</tissue>
    </source>
</reference>
<sequence length="139" mass="16332">MENNLYCCTWFLMRLQEALSSCIEHVFPDSFHGYISKSVWKYMCKRENFCRLTLDAREVLANIGHFNGRRLTNVLTPYTEIVFHKRMQKSIRWQATKILPEIPSPLPPNIYQVFDFKKTCVVNSLNYVLSSGTIIIIYS</sequence>
<protein>
    <submittedName>
        <fullName evidence="1">Uncharacterized protein</fullName>
    </submittedName>
</protein>
<name>A0A9R1WM16_LACSA</name>
<comment type="caution">
    <text evidence="1">The sequence shown here is derived from an EMBL/GenBank/DDBJ whole genome shotgun (WGS) entry which is preliminary data.</text>
</comment>
<accession>A0A9R1WM16</accession>
<dbReference type="EMBL" id="NBSK02000001">
    <property type="protein sequence ID" value="KAJ0227881.1"/>
    <property type="molecule type" value="Genomic_DNA"/>
</dbReference>
<keyword evidence="2" id="KW-1185">Reference proteome</keyword>
<gene>
    <name evidence="1" type="ORF">LSAT_V11C100025980</name>
</gene>
<organism evidence="1 2">
    <name type="scientific">Lactuca sativa</name>
    <name type="common">Garden lettuce</name>
    <dbReference type="NCBI Taxonomy" id="4236"/>
    <lineage>
        <taxon>Eukaryota</taxon>
        <taxon>Viridiplantae</taxon>
        <taxon>Streptophyta</taxon>
        <taxon>Embryophyta</taxon>
        <taxon>Tracheophyta</taxon>
        <taxon>Spermatophyta</taxon>
        <taxon>Magnoliopsida</taxon>
        <taxon>eudicotyledons</taxon>
        <taxon>Gunneridae</taxon>
        <taxon>Pentapetalae</taxon>
        <taxon>asterids</taxon>
        <taxon>campanulids</taxon>
        <taxon>Asterales</taxon>
        <taxon>Asteraceae</taxon>
        <taxon>Cichorioideae</taxon>
        <taxon>Cichorieae</taxon>
        <taxon>Lactucinae</taxon>
        <taxon>Lactuca</taxon>
    </lineage>
</organism>
<dbReference type="Proteomes" id="UP000235145">
    <property type="component" value="Unassembled WGS sequence"/>
</dbReference>
<evidence type="ECO:0000313" key="2">
    <source>
        <dbReference type="Proteomes" id="UP000235145"/>
    </source>
</evidence>
<evidence type="ECO:0000313" key="1">
    <source>
        <dbReference type="EMBL" id="KAJ0227881.1"/>
    </source>
</evidence>
<dbReference type="AlphaFoldDB" id="A0A9R1WM16"/>
<proteinExistence type="predicted"/>